<accession>A0A226BZQ8</accession>
<organism evidence="3 4">
    <name type="scientific">Natranaerobius trueperi</name>
    <dbReference type="NCBI Taxonomy" id="759412"/>
    <lineage>
        <taxon>Bacteria</taxon>
        <taxon>Bacillati</taxon>
        <taxon>Bacillota</taxon>
        <taxon>Clostridia</taxon>
        <taxon>Natranaerobiales</taxon>
        <taxon>Natranaerobiaceae</taxon>
        <taxon>Natranaerobius</taxon>
    </lineage>
</organism>
<dbReference type="EMBL" id="NIQC01000005">
    <property type="protein sequence ID" value="OWZ84411.1"/>
    <property type="molecule type" value="Genomic_DNA"/>
</dbReference>
<dbReference type="Proteomes" id="UP000214588">
    <property type="component" value="Unassembled WGS sequence"/>
</dbReference>
<protein>
    <recommendedName>
        <fullName evidence="2">DUF2062 domain-containing protein</fullName>
    </recommendedName>
</protein>
<evidence type="ECO:0000256" key="1">
    <source>
        <dbReference type="SAM" id="Phobius"/>
    </source>
</evidence>
<dbReference type="AlphaFoldDB" id="A0A226BZQ8"/>
<sequence>MVMCMVKDKIINMKKKIEEVLKLESTPKKIALGAAIAVFWNFLPSLGVGPFLSAFAARVLGGSIVAAVTINLGTGVLIPIFYTLNIMMGRLIIGENGTNIEVSELFNRMFGNIITYFENSIGESEVQFLLAQLETFSVGFFVGAMVNSLIAAVFLYILCYHILIKRKTKKLKLENY</sequence>
<keyword evidence="1" id="KW-1133">Transmembrane helix</keyword>
<keyword evidence="4" id="KW-1185">Reference proteome</keyword>
<dbReference type="PANTHER" id="PTHR40547">
    <property type="entry name" value="SLL0298 PROTEIN"/>
    <property type="match status" value="1"/>
</dbReference>
<keyword evidence="1" id="KW-0812">Transmembrane</keyword>
<feature type="transmembrane region" description="Helical" evidence="1">
    <location>
        <begin position="138"/>
        <end position="163"/>
    </location>
</feature>
<feature type="domain" description="DUF2062" evidence="2">
    <location>
        <begin position="14"/>
        <end position="170"/>
    </location>
</feature>
<evidence type="ECO:0000313" key="3">
    <source>
        <dbReference type="EMBL" id="OWZ84411.1"/>
    </source>
</evidence>
<dbReference type="Pfam" id="PF09835">
    <property type="entry name" value="DUF2062"/>
    <property type="match status" value="1"/>
</dbReference>
<dbReference type="InterPro" id="IPR018639">
    <property type="entry name" value="DUF2062"/>
</dbReference>
<reference evidence="3 4" key="1">
    <citation type="submission" date="2017-06" db="EMBL/GenBank/DDBJ databases">
        <title>Draft Genome Sequence of Natranaerobius trueperi halophilic, alkalithermophilic bacteria from soda lakes.</title>
        <authorList>
            <person name="Zhao B."/>
        </authorList>
    </citation>
    <scope>NUCLEOTIDE SEQUENCE [LARGE SCALE GENOMIC DNA]</scope>
    <source>
        <strain evidence="3 4">DSM 18760</strain>
    </source>
</reference>
<keyword evidence="1" id="KW-0472">Membrane</keyword>
<gene>
    <name evidence="3" type="ORF">CDO51_03875</name>
</gene>
<name>A0A226BZQ8_9FIRM</name>
<evidence type="ECO:0000259" key="2">
    <source>
        <dbReference type="Pfam" id="PF09835"/>
    </source>
</evidence>
<feature type="transmembrane region" description="Helical" evidence="1">
    <location>
        <begin position="59"/>
        <end position="82"/>
    </location>
</feature>
<feature type="transmembrane region" description="Helical" evidence="1">
    <location>
        <begin position="30"/>
        <end position="52"/>
    </location>
</feature>
<dbReference type="PANTHER" id="PTHR40547:SF1">
    <property type="entry name" value="SLL0298 PROTEIN"/>
    <property type="match status" value="1"/>
</dbReference>
<evidence type="ECO:0000313" key="4">
    <source>
        <dbReference type="Proteomes" id="UP000214588"/>
    </source>
</evidence>
<proteinExistence type="predicted"/>
<comment type="caution">
    <text evidence="3">The sequence shown here is derived from an EMBL/GenBank/DDBJ whole genome shotgun (WGS) entry which is preliminary data.</text>
</comment>